<dbReference type="EMBL" id="CM000837">
    <property type="protein sequence ID" value="KRH63574.1"/>
    <property type="molecule type" value="Genomic_DNA"/>
</dbReference>
<dbReference type="eggNOG" id="ENOG502S34C">
    <property type="taxonomic scope" value="Eukaryota"/>
</dbReference>
<dbReference type="PANTHER" id="PTHR36078">
    <property type="entry name" value="BNACNNG21220D PROTEIN"/>
    <property type="match status" value="1"/>
</dbReference>
<dbReference type="PaxDb" id="3847-GLYMA04G35900.1"/>
<dbReference type="AlphaFoldDB" id="I1JX97"/>
<evidence type="ECO:0000313" key="4">
    <source>
        <dbReference type="Proteomes" id="UP000008827"/>
    </source>
</evidence>
<dbReference type="OMA" id="PMNAFKD"/>
<name>I1JX97_SOYBN</name>
<evidence type="ECO:0000313" key="2">
    <source>
        <dbReference type="EMBL" id="KRH63574.1"/>
    </source>
</evidence>
<organism evidence="3">
    <name type="scientific">Glycine max</name>
    <name type="common">Soybean</name>
    <name type="synonym">Glycine hispida</name>
    <dbReference type="NCBI Taxonomy" id="3847"/>
    <lineage>
        <taxon>Eukaryota</taxon>
        <taxon>Viridiplantae</taxon>
        <taxon>Streptophyta</taxon>
        <taxon>Embryophyta</taxon>
        <taxon>Tracheophyta</taxon>
        <taxon>Spermatophyta</taxon>
        <taxon>Magnoliopsida</taxon>
        <taxon>eudicotyledons</taxon>
        <taxon>Gunneridae</taxon>
        <taxon>Pentapetalae</taxon>
        <taxon>rosids</taxon>
        <taxon>fabids</taxon>
        <taxon>Fabales</taxon>
        <taxon>Fabaceae</taxon>
        <taxon>Papilionoideae</taxon>
        <taxon>50 kb inversion clade</taxon>
        <taxon>NPAAA clade</taxon>
        <taxon>indigoferoid/millettioid clade</taxon>
        <taxon>Phaseoleae</taxon>
        <taxon>Glycine</taxon>
        <taxon>Glycine subgen. Soja</taxon>
    </lineage>
</organism>
<proteinExistence type="predicted"/>
<dbReference type="Gramene" id="KRH63574">
    <property type="protein sequence ID" value="KRH63574"/>
    <property type="gene ID" value="GLYMA_04G185600"/>
</dbReference>
<sequence>MASVPSPSPPPRSSPNNQVEAATNNGASHVDDKKPNFTDGLDHLDSPQCIERFKKYDDDYAHRLLAKYFSNKNFNGGNIFDLEITVNDEIIKSSSLTCYRSYADPVVGFEEQSSNGSTPPADSQANIPNGKHVVKN</sequence>
<evidence type="ECO:0000256" key="1">
    <source>
        <dbReference type="SAM" id="MobiDB-lite"/>
    </source>
</evidence>
<accession>I1JX97</accession>
<dbReference type="OrthoDB" id="1669448at2759"/>
<feature type="region of interest" description="Disordered" evidence="1">
    <location>
        <begin position="110"/>
        <end position="136"/>
    </location>
</feature>
<keyword evidence="4" id="KW-1185">Reference proteome</keyword>
<dbReference type="PANTHER" id="PTHR36078:SF2">
    <property type="entry name" value="OS09G0473966 PROTEIN"/>
    <property type="match status" value="1"/>
</dbReference>
<feature type="compositionally biased region" description="Pro residues" evidence="1">
    <location>
        <begin position="1"/>
        <end position="13"/>
    </location>
</feature>
<gene>
    <name evidence="3" type="primary">LOC100797247</name>
    <name evidence="2" type="ORF">GLYMA_04G185600</name>
</gene>
<feature type="compositionally biased region" description="Basic and acidic residues" evidence="1">
    <location>
        <begin position="29"/>
        <end position="44"/>
    </location>
</feature>
<dbReference type="HOGENOM" id="CLU_149641_0_0_1"/>
<dbReference type="ExpressionAtlas" id="I1JX97">
    <property type="expression patterns" value="baseline and differential"/>
</dbReference>
<feature type="compositionally biased region" description="Polar residues" evidence="1">
    <location>
        <begin position="111"/>
        <end position="127"/>
    </location>
</feature>
<feature type="compositionally biased region" description="Polar residues" evidence="1">
    <location>
        <begin position="16"/>
        <end position="27"/>
    </location>
</feature>
<dbReference type="Proteomes" id="UP000008827">
    <property type="component" value="Chromosome 4"/>
</dbReference>
<dbReference type="EnsemblPlants" id="KRH63574">
    <property type="protein sequence ID" value="KRH63574"/>
    <property type="gene ID" value="GLYMA_04G185600"/>
</dbReference>
<protein>
    <submittedName>
        <fullName evidence="2 3">Uncharacterized protein</fullName>
    </submittedName>
</protein>
<reference evidence="2" key="3">
    <citation type="submission" date="2018-07" db="EMBL/GenBank/DDBJ databases">
        <title>WGS assembly of Glycine max.</title>
        <authorList>
            <person name="Schmutz J."/>
            <person name="Cannon S."/>
            <person name="Schlueter J."/>
            <person name="Ma J."/>
            <person name="Mitros T."/>
            <person name="Nelson W."/>
            <person name="Hyten D."/>
            <person name="Song Q."/>
            <person name="Thelen J."/>
            <person name="Cheng J."/>
            <person name="Xu D."/>
            <person name="Hellsten U."/>
            <person name="May G."/>
            <person name="Yu Y."/>
            <person name="Sakurai T."/>
            <person name="Umezawa T."/>
            <person name="Bhattacharyya M."/>
            <person name="Sandhu D."/>
            <person name="Valliyodan B."/>
            <person name="Lindquist E."/>
            <person name="Peto M."/>
            <person name="Grant D."/>
            <person name="Shu S."/>
            <person name="Goodstein D."/>
            <person name="Barry K."/>
            <person name="Futrell-Griggs M."/>
            <person name="Abernathy B."/>
            <person name="Du J."/>
            <person name="Tian Z."/>
            <person name="Zhu L."/>
            <person name="Gill N."/>
            <person name="Joshi T."/>
            <person name="Libault M."/>
            <person name="Sethuraman A."/>
            <person name="Zhang X."/>
            <person name="Shinozaki K."/>
            <person name="Nguyen H."/>
            <person name="Wing R."/>
            <person name="Cregan P."/>
            <person name="Specht J."/>
            <person name="Grimwood J."/>
            <person name="Rokhsar D."/>
            <person name="Stacey G."/>
            <person name="Shoemaker R."/>
            <person name="Jackson S."/>
        </authorList>
    </citation>
    <scope>NUCLEOTIDE SEQUENCE</scope>
    <source>
        <tissue evidence="2">Callus</tissue>
    </source>
</reference>
<evidence type="ECO:0000313" key="3">
    <source>
        <dbReference type="EnsemblPlants" id="KRH63574"/>
    </source>
</evidence>
<dbReference type="GeneID" id="100797247"/>
<reference evidence="3" key="2">
    <citation type="submission" date="2018-02" db="UniProtKB">
        <authorList>
            <consortium name="EnsemblPlants"/>
        </authorList>
    </citation>
    <scope>IDENTIFICATION</scope>
    <source>
        <strain evidence="3">Williams 82</strain>
    </source>
</reference>
<dbReference type="KEGG" id="gmx:100797247"/>
<dbReference type="RefSeq" id="XP_003523089.1">
    <property type="nucleotide sequence ID" value="XM_003523041.3"/>
</dbReference>
<reference evidence="2 3" key="1">
    <citation type="journal article" date="2010" name="Nature">
        <title>Genome sequence of the palaeopolyploid soybean.</title>
        <authorList>
            <person name="Schmutz J."/>
            <person name="Cannon S.B."/>
            <person name="Schlueter J."/>
            <person name="Ma J."/>
            <person name="Mitros T."/>
            <person name="Nelson W."/>
            <person name="Hyten D.L."/>
            <person name="Song Q."/>
            <person name="Thelen J.J."/>
            <person name="Cheng J."/>
            <person name="Xu D."/>
            <person name="Hellsten U."/>
            <person name="May G.D."/>
            <person name="Yu Y."/>
            <person name="Sakurai T."/>
            <person name="Umezawa T."/>
            <person name="Bhattacharyya M.K."/>
            <person name="Sandhu D."/>
            <person name="Valliyodan B."/>
            <person name="Lindquist E."/>
            <person name="Peto M."/>
            <person name="Grant D."/>
            <person name="Shu S."/>
            <person name="Goodstein D."/>
            <person name="Barry K."/>
            <person name="Futrell-Griggs M."/>
            <person name="Abernathy B."/>
            <person name="Du J."/>
            <person name="Tian Z."/>
            <person name="Zhu L."/>
            <person name="Gill N."/>
            <person name="Joshi T."/>
            <person name="Libault M."/>
            <person name="Sethuraman A."/>
            <person name="Zhang X.-C."/>
            <person name="Shinozaki K."/>
            <person name="Nguyen H.T."/>
            <person name="Wing R.A."/>
            <person name="Cregan P."/>
            <person name="Specht J."/>
            <person name="Grimwood J."/>
            <person name="Rokhsar D."/>
            <person name="Stacey G."/>
            <person name="Shoemaker R.C."/>
            <person name="Jackson S.A."/>
        </authorList>
    </citation>
    <scope>NUCLEOTIDE SEQUENCE [LARGE SCALE GENOMIC DNA]</scope>
    <source>
        <strain evidence="3">cv. Williams 82</strain>
        <tissue evidence="2">Callus</tissue>
    </source>
</reference>
<feature type="region of interest" description="Disordered" evidence="1">
    <location>
        <begin position="1"/>
        <end position="44"/>
    </location>
</feature>